<dbReference type="InterPro" id="IPR036390">
    <property type="entry name" value="WH_DNA-bd_sf"/>
</dbReference>
<dbReference type="PANTHER" id="PTHR42756">
    <property type="entry name" value="TRANSCRIPTIONAL REGULATOR, MARR"/>
    <property type="match status" value="1"/>
</dbReference>
<evidence type="ECO:0000256" key="1">
    <source>
        <dbReference type="ARBA" id="ARBA00023015"/>
    </source>
</evidence>
<gene>
    <name evidence="5" type="ORF">J2TS6_30210</name>
</gene>
<dbReference type="SUPFAM" id="SSF46785">
    <property type="entry name" value="Winged helix' DNA-binding domain"/>
    <property type="match status" value="1"/>
</dbReference>
<sequence length="143" mass="16457">MTHQSIGFRFGNMSRKMSSLFASRLKPYGITPEQWTVLYQVYLQEGINQKELALRSGKDQPSITRILDVLDKKGFIQRKPDPGDRRAYLIYATPDVKQLINETEPLELSLNDELIAGISDEQLQTLDQIMKQINANIDRIFVE</sequence>
<dbReference type="GO" id="GO:0003700">
    <property type="term" value="F:DNA-binding transcription factor activity"/>
    <property type="evidence" value="ECO:0007669"/>
    <property type="project" value="InterPro"/>
</dbReference>
<evidence type="ECO:0000313" key="5">
    <source>
        <dbReference type="EMBL" id="GIO31880.1"/>
    </source>
</evidence>
<evidence type="ECO:0000256" key="3">
    <source>
        <dbReference type="ARBA" id="ARBA00023163"/>
    </source>
</evidence>
<dbReference type="RefSeq" id="WP_244873106.1">
    <property type="nucleotide sequence ID" value="NZ_BORQ01000003.1"/>
</dbReference>
<dbReference type="Pfam" id="PF01047">
    <property type="entry name" value="MarR"/>
    <property type="match status" value="1"/>
</dbReference>
<evidence type="ECO:0000259" key="4">
    <source>
        <dbReference type="PROSITE" id="PS50995"/>
    </source>
</evidence>
<dbReference type="PANTHER" id="PTHR42756:SF1">
    <property type="entry name" value="TRANSCRIPTIONAL REPRESSOR OF EMRAB OPERON"/>
    <property type="match status" value="1"/>
</dbReference>
<dbReference type="InterPro" id="IPR036388">
    <property type="entry name" value="WH-like_DNA-bd_sf"/>
</dbReference>
<dbReference type="InterPro" id="IPR000835">
    <property type="entry name" value="HTH_MarR-typ"/>
</dbReference>
<keyword evidence="3" id="KW-0804">Transcription</keyword>
<name>A0A919XJZ6_9BACL</name>
<dbReference type="AlphaFoldDB" id="A0A919XJZ6"/>
<comment type="caution">
    <text evidence="5">The sequence shown here is derived from an EMBL/GenBank/DDBJ whole genome shotgun (WGS) entry which is preliminary data.</text>
</comment>
<dbReference type="SMART" id="SM00347">
    <property type="entry name" value="HTH_MARR"/>
    <property type="match status" value="1"/>
</dbReference>
<organism evidence="5 6">
    <name type="scientific">Paenibacillus albilobatus</name>
    <dbReference type="NCBI Taxonomy" id="2716884"/>
    <lineage>
        <taxon>Bacteria</taxon>
        <taxon>Bacillati</taxon>
        <taxon>Bacillota</taxon>
        <taxon>Bacilli</taxon>
        <taxon>Bacillales</taxon>
        <taxon>Paenibacillaceae</taxon>
        <taxon>Paenibacillus</taxon>
    </lineage>
</organism>
<accession>A0A919XJZ6</accession>
<dbReference type="GO" id="GO:0003677">
    <property type="term" value="F:DNA binding"/>
    <property type="evidence" value="ECO:0007669"/>
    <property type="project" value="UniProtKB-KW"/>
</dbReference>
<keyword evidence="1" id="KW-0805">Transcription regulation</keyword>
<feature type="domain" description="HTH marR-type" evidence="4">
    <location>
        <begin position="3"/>
        <end position="135"/>
    </location>
</feature>
<keyword evidence="6" id="KW-1185">Reference proteome</keyword>
<dbReference type="PROSITE" id="PS50995">
    <property type="entry name" value="HTH_MARR_2"/>
    <property type="match status" value="1"/>
</dbReference>
<dbReference type="PRINTS" id="PR00598">
    <property type="entry name" value="HTHMARR"/>
</dbReference>
<dbReference type="Proteomes" id="UP000679779">
    <property type="component" value="Unassembled WGS sequence"/>
</dbReference>
<protein>
    <submittedName>
        <fullName evidence="5">Transcriptional regulator</fullName>
    </submittedName>
</protein>
<evidence type="ECO:0000313" key="6">
    <source>
        <dbReference type="Proteomes" id="UP000679779"/>
    </source>
</evidence>
<reference evidence="5" key="1">
    <citation type="submission" date="2021-03" db="EMBL/GenBank/DDBJ databases">
        <title>Antimicrobial resistance genes in bacteria isolated from Japanese honey, and their potential for conferring macrolide and lincosamide resistance in the American foulbrood pathogen Paenibacillus larvae.</title>
        <authorList>
            <person name="Okamoto M."/>
            <person name="Kumagai M."/>
            <person name="Kanamori H."/>
            <person name="Takamatsu D."/>
        </authorList>
    </citation>
    <scope>NUCLEOTIDE SEQUENCE</scope>
    <source>
        <strain evidence="5">J2TS6</strain>
    </source>
</reference>
<evidence type="ECO:0000256" key="2">
    <source>
        <dbReference type="ARBA" id="ARBA00023125"/>
    </source>
</evidence>
<dbReference type="EMBL" id="BORQ01000003">
    <property type="protein sequence ID" value="GIO31880.1"/>
    <property type="molecule type" value="Genomic_DNA"/>
</dbReference>
<proteinExistence type="predicted"/>
<dbReference type="Gene3D" id="1.10.10.10">
    <property type="entry name" value="Winged helix-like DNA-binding domain superfamily/Winged helix DNA-binding domain"/>
    <property type="match status" value="1"/>
</dbReference>
<keyword evidence="2" id="KW-0238">DNA-binding</keyword>